<comment type="subcellular location">
    <subcellularLocation>
        <location evidence="1">Cell membrane</location>
        <topology evidence="1">Multi-pass membrane protein</topology>
    </subcellularLocation>
</comment>
<keyword evidence="6 7" id="KW-0472">Membrane</keyword>
<evidence type="ECO:0000256" key="5">
    <source>
        <dbReference type="ARBA" id="ARBA00022989"/>
    </source>
</evidence>
<evidence type="ECO:0000256" key="6">
    <source>
        <dbReference type="ARBA" id="ARBA00023136"/>
    </source>
</evidence>
<feature type="transmembrane region" description="Helical" evidence="7">
    <location>
        <begin position="61"/>
        <end position="81"/>
    </location>
</feature>
<dbReference type="STRING" id="1586287.BBK82_05870"/>
<keyword evidence="9" id="KW-1185">Reference proteome</keyword>
<dbReference type="GO" id="GO:0005886">
    <property type="term" value="C:plasma membrane"/>
    <property type="evidence" value="ECO:0007669"/>
    <property type="project" value="UniProtKB-SubCell"/>
</dbReference>
<feature type="transmembrane region" description="Helical" evidence="7">
    <location>
        <begin position="6"/>
        <end position="24"/>
    </location>
</feature>
<dbReference type="KEGG" id="led:BBK82_05870"/>
<accession>A0A1B2HD63</accession>
<dbReference type="PANTHER" id="PTHR33884:SF3">
    <property type="entry name" value="UPF0410 PROTEIN YMGE"/>
    <property type="match status" value="1"/>
</dbReference>
<evidence type="ECO:0000256" key="7">
    <source>
        <dbReference type="SAM" id="Phobius"/>
    </source>
</evidence>
<keyword evidence="5 7" id="KW-1133">Transmembrane helix</keyword>
<dbReference type="Proteomes" id="UP000093053">
    <property type="component" value="Chromosome"/>
</dbReference>
<evidence type="ECO:0000313" key="8">
    <source>
        <dbReference type="EMBL" id="ANZ35677.1"/>
    </source>
</evidence>
<evidence type="ECO:0000256" key="1">
    <source>
        <dbReference type="ARBA" id="ARBA00004651"/>
    </source>
</evidence>
<keyword evidence="4 7" id="KW-0812">Transmembrane</keyword>
<evidence type="ECO:0000256" key="3">
    <source>
        <dbReference type="ARBA" id="ARBA00022475"/>
    </source>
</evidence>
<keyword evidence="3" id="KW-1003">Cell membrane</keyword>
<dbReference type="EMBL" id="CP016793">
    <property type="protein sequence ID" value="ANZ35677.1"/>
    <property type="molecule type" value="Genomic_DNA"/>
</dbReference>
<dbReference type="AlphaFoldDB" id="A0A1B2HD63"/>
<reference evidence="8 9" key="1">
    <citation type="submission" date="2016-07" db="EMBL/GenBank/DDBJ databases">
        <title>Complete genome sequence of the Lentzea guizhouensis DHS C013.</title>
        <authorList>
            <person name="Cao C."/>
        </authorList>
    </citation>
    <scope>NUCLEOTIDE SEQUENCE [LARGE SCALE GENOMIC DNA]</scope>
    <source>
        <strain evidence="8 9">DHS C013</strain>
    </source>
</reference>
<organism evidence="8 9">
    <name type="scientific">Lentzea guizhouensis</name>
    <dbReference type="NCBI Taxonomy" id="1586287"/>
    <lineage>
        <taxon>Bacteria</taxon>
        <taxon>Bacillati</taxon>
        <taxon>Actinomycetota</taxon>
        <taxon>Actinomycetes</taxon>
        <taxon>Pseudonocardiales</taxon>
        <taxon>Pseudonocardiaceae</taxon>
        <taxon>Lentzea</taxon>
    </lineage>
</organism>
<gene>
    <name evidence="8" type="ORF">BBK82_05870</name>
</gene>
<dbReference type="RefSeq" id="WP_065914087.1">
    <property type="nucleotide sequence ID" value="NZ_CP016793.1"/>
</dbReference>
<dbReference type="InterPro" id="IPR007341">
    <property type="entry name" value="Transgly_assoc"/>
</dbReference>
<evidence type="ECO:0000256" key="4">
    <source>
        <dbReference type="ARBA" id="ARBA00022692"/>
    </source>
</evidence>
<dbReference type="PANTHER" id="PTHR33884">
    <property type="entry name" value="UPF0410 PROTEIN YMGE"/>
    <property type="match status" value="1"/>
</dbReference>
<protein>
    <submittedName>
        <fullName evidence="8">Transglycosylase</fullName>
    </submittedName>
</protein>
<comment type="similarity">
    <text evidence="2">Belongs to the UPF0410 family.</text>
</comment>
<proteinExistence type="inferred from homology"/>
<sequence length="91" mass="8994">MEITGLISALLIGAFIGGLGRLVVPGRQHVSLLATILVGIVAALLGTAAATVLGVADTSGIDWIELALQVGLAGAGVTALANRRTTAPVSH</sequence>
<evidence type="ECO:0000313" key="9">
    <source>
        <dbReference type="Proteomes" id="UP000093053"/>
    </source>
</evidence>
<evidence type="ECO:0000256" key="2">
    <source>
        <dbReference type="ARBA" id="ARBA00011006"/>
    </source>
</evidence>
<feature type="transmembrane region" description="Helical" evidence="7">
    <location>
        <begin position="31"/>
        <end position="55"/>
    </location>
</feature>
<name>A0A1B2HD63_9PSEU</name>